<organism evidence="1 2">
    <name type="scientific">Telluria aromaticivorans</name>
    <dbReference type="NCBI Taxonomy" id="2725995"/>
    <lineage>
        <taxon>Bacteria</taxon>
        <taxon>Pseudomonadati</taxon>
        <taxon>Pseudomonadota</taxon>
        <taxon>Betaproteobacteria</taxon>
        <taxon>Burkholderiales</taxon>
        <taxon>Oxalobacteraceae</taxon>
        <taxon>Telluria group</taxon>
        <taxon>Telluria</taxon>
    </lineage>
</organism>
<protein>
    <submittedName>
        <fullName evidence="1">Cupin domain-containing protein</fullName>
    </submittedName>
</protein>
<proteinExistence type="predicted"/>
<dbReference type="AlphaFoldDB" id="A0A7Y2JUY8"/>
<keyword evidence="2" id="KW-1185">Reference proteome</keyword>
<dbReference type="SUPFAM" id="SSF51182">
    <property type="entry name" value="RmlC-like cupins"/>
    <property type="match status" value="1"/>
</dbReference>
<reference evidence="1 2" key="1">
    <citation type="submission" date="2020-04" db="EMBL/GenBank/DDBJ databases">
        <title>Massilia sp. nov., a cold adapted bacteria isolated from Arctic soil.</title>
        <authorList>
            <person name="Son J."/>
            <person name="Ka J.-O."/>
        </authorList>
    </citation>
    <scope>NUCLEOTIDE SEQUENCE [LARGE SCALE GENOMIC DNA]</scope>
    <source>
        <strain evidence="1 2">ML15P13</strain>
    </source>
</reference>
<evidence type="ECO:0000313" key="1">
    <source>
        <dbReference type="EMBL" id="NNG21455.1"/>
    </source>
</evidence>
<accession>A0A7Y2JUY8</accession>
<dbReference type="Proteomes" id="UP000533905">
    <property type="component" value="Unassembled WGS sequence"/>
</dbReference>
<dbReference type="InterPro" id="IPR011051">
    <property type="entry name" value="RmlC_Cupin_sf"/>
</dbReference>
<name>A0A7Y2JUY8_9BURK</name>
<sequence>MADGQLAFDMGAPKIQAAIAQPASSASDVLELFTDGYPVHIDLAEKNVAGAATGMRFLLPLKGLNLPLMHRFEHKLVVALQGQLQMRSGAHVLARLEEGTALVLPPGVAHRIAQQGTRESVVGVVLWPGFVEQAFRTIAARVSLMGTDKAAMIGIFADHGVVWDAGGGSPPSTALNPKPLAHVITSLPNPVRQAMLAYLGHWFNRPLTDQVFKR</sequence>
<evidence type="ECO:0000313" key="2">
    <source>
        <dbReference type="Proteomes" id="UP000533905"/>
    </source>
</evidence>
<dbReference type="RefSeq" id="WP_171079907.1">
    <property type="nucleotide sequence ID" value="NZ_JABAIV010000001.1"/>
</dbReference>
<dbReference type="Gene3D" id="2.60.120.10">
    <property type="entry name" value="Jelly Rolls"/>
    <property type="match status" value="1"/>
</dbReference>
<dbReference type="EMBL" id="JABAIV010000001">
    <property type="protein sequence ID" value="NNG21455.1"/>
    <property type="molecule type" value="Genomic_DNA"/>
</dbReference>
<comment type="caution">
    <text evidence="1">The sequence shown here is derived from an EMBL/GenBank/DDBJ whole genome shotgun (WGS) entry which is preliminary data.</text>
</comment>
<dbReference type="CDD" id="cd02208">
    <property type="entry name" value="cupin_RmlC-like"/>
    <property type="match status" value="1"/>
</dbReference>
<dbReference type="InterPro" id="IPR014710">
    <property type="entry name" value="RmlC-like_jellyroll"/>
</dbReference>
<gene>
    <name evidence="1" type="ORF">HGB41_00350</name>
</gene>